<sequence length="425" mass="48141">MAPRNLPMLHLWGYFAFALRLPHSCLLAPPSRDGVRINPPTLCFPPEITYNESTKKGWQPHRLEELAMRNGFWSKSIGGLVLIAIGVVFLLNQTDIITVDLGYIFSNFWPIVLIVIGLKGLFAVRHAGHGYIGSFIWGAIMIGLGLVFLNNNFGWIPNFGVAELIKFAIPAVLILVGIQLLFRPRAAAPDPGPDPDPYTPKDWKPYSSADLDAEGPSHVDGSKMNGTHDMPPPPPAPNGSGEHWREAKQEWKQRSREWKDDLRQRKREWKHDWKHWRHDEHGHDHEHDHDWHGHSCGGRGVDNRHSFIGDVRIGREYWELKPLNISHFVGDTEIDLTRANIPYGQTTINISSFVGDVKIFVPNDLQLEISVRASAFLGDMSVFDRWEGGLFRNMKAESPQYAEADKKIRVNVSTFIGDVRVKRVG</sequence>
<comment type="caution">
    <text evidence="5">The sequence shown here is derived from an EMBL/GenBank/DDBJ whole genome shotgun (WGS) entry which is preliminary data.</text>
</comment>
<feature type="region of interest" description="Disordered" evidence="1">
    <location>
        <begin position="189"/>
        <end position="257"/>
    </location>
</feature>
<keyword evidence="6" id="KW-1185">Reference proteome</keyword>
<gene>
    <name evidence="5" type="ORF">FE784_39360</name>
</gene>
<name>A0A5C4SXQ8_9BACL</name>
<dbReference type="AlphaFoldDB" id="A0A5C4SXQ8"/>
<dbReference type="InterPro" id="IPR054331">
    <property type="entry name" value="LiaF_TM"/>
</dbReference>
<evidence type="ECO:0000313" key="5">
    <source>
        <dbReference type="EMBL" id="TNJ55599.1"/>
    </source>
</evidence>
<proteinExistence type="predicted"/>
<dbReference type="OrthoDB" id="2351415at2"/>
<evidence type="ECO:0000259" key="4">
    <source>
        <dbReference type="Pfam" id="PF22570"/>
    </source>
</evidence>
<dbReference type="InterPro" id="IPR047793">
    <property type="entry name" value="LiaF_C"/>
</dbReference>
<feature type="transmembrane region" description="Helical" evidence="2">
    <location>
        <begin position="103"/>
        <end position="124"/>
    </location>
</feature>
<protein>
    <submittedName>
        <fullName evidence="5">Cell wall-active antibiotics response protein</fullName>
    </submittedName>
</protein>
<feature type="transmembrane region" description="Helical" evidence="2">
    <location>
        <begin position="161"/>
        <end position="182"/>
    </location>
</feature>
<evidence type="ECO:0000256" key="2">
    <source>
        <dbReference type="SAM" id="Phobius"/>
    </source>
</evidence>
<keyword evidence="2" id="KW-1133">Transmembrane helix</keyword>
<feature type="domain" description="Cell wall-active antibiotics response LiaF-like C-terminal" evidence="3">
    <location>
        <begin position="307"/>
        <end position="421"/>
    </location>
</feature>
<feature type="domain" description="LiaF transmembrane" evidence="4">
    <location>
        <begin position="78"/>
        <end position="185"/>
    </location>
</feature>
<evidence type="ECO:0000313" key="6">
    <source>
        <dbReference type="Proteomes" id="UP000307943"/>
    </source>
</evidence>
<feature type="compositionally biased region" description="Basic and acidic residues" evidence="1">
    <location>
        <begin position="242"/>
        <end position="257"/>
    </location>
</feature>
<dbReference type="Pfam" id="PF22570">
    <property type="entry name" value="LiaF-TM"/>
    <property type="match status" value="1"/>
</dbReference>
<organism evidence="5 6">
    <name type="scientific">Paenibacillus hemerocallicola</name>
    <dbReference type="NCBI Taxonomy" id="1172614"/>
    <lineage>
        <taxon>Bacteria</taxon>
        <taxon>Bacillati</taxon>
        <taxon>Bacillota</taxon>
        <taxon>Bacilli</taxon>
        <taxon>Bacillales</taxon>
        <taxon>Paenibacillaceae</taxon>
        <taxon>Paenibacillus</taxon>
    </lineage>
</organism>
<reference evidence="5 6" key="1">
    <citation type="submission" date="2019-05" db="EMBL/GenBank/DDBJ databases">
        <title>We sequenced the genome of Paenibacillus hemerocallicola KCTC 33185 for further insight into its adaptation and study the phylogeny of Paenibacillus.</title>
        <authorList>
            <person name="Narsing Rao M.P."/>
        </authorList>
    </citation>
    <scope>NUCLEOTIDE SEQUENCE [LARGE SCALE GENOMIC DNA]</scope>
    <source>
        <strain evidence="5 6">KCTC 33185</strain>
    </source>
</reference>
<feature type="transmembrane region" description="Helical" evidence="2">
    <location>
        <begin position="72"/>
        <end position="91"/>
    </location>
</feature>
<evidence type="ECO:0000256" key="1">
    <source>
        <dbReference type="SAM" id="MobiDB-lite"/>
    </source>
</evidence>
<dbReference type="Proteomes" id="UP000307943">
    <property type="component" value="Unassembled WGS sequence"/>
</dbReference>
<feature type="transmembrane region" description="Helical" evidence="2">
    <location>
        <begin position="130"/>
        <end position="149"/>
    </location>
</feature>
<dbReference type="EMBL" id="VDCQ01000115">
    <property type="protein sequence ID" value="TNJ55599.1"/>
    <property type="molecule type" value="Genomic_DNA"/>
</dbReference>
<accession>A0A5C4SXQ8</accession>
<keyword evidence="2" id="KW-0472">Membrane</keyword>
<keyword evidence="2" id="KW-0812">Transmembrane</keyword>
<evidence type="ECO:0000259" key="3">
    <source>
        <dbReference type="Pfam" id="PF09922"/>
    </source>
</evidence>
<dbReference type="NCBIfam" id="NF040535">
    <property type="entry name" value="LiaF_C_term"/>
    <property type="match status" value="1"/>
</dbReference>
<dbReference type="InterPro" id="IPR024425">
    <property type="entry name" value="LiaF-like_C"/>
</dbReference>
<dbReference type="Pfam" id="PF09922">
    <property type="entry name" value="LiaF-like_C"/>
    <property type="match status" value="1"/>
</dbReference>